<dbReference type="Pfam" id="PF00397">
    <property type="entry name" value="WW"/>
    <property type="match status" value="1"/>
</dbReference>
<keyword evidence="2" id="KW-0963">Cytoplasm</keyword>
<evidence type="ECO:0000313" key="5">
    <source>
        <dbReference type="Proteomes" id="UP001085076"/>
    </source>
</evidence>
<name>A0A9D5CAP3_9LILI</name>
<feature type="domain" description="WW" evidence="3">
    <location>
        <begin position="75"/>
        <end position="109"/>
    </location>
</feature>
<keyword evidence="5" id="KW-1185">Reference proteome</keyword>
<evidence type="ECO:0000313" key="4">
    <source>
        <dbReference type="EMBL" id="KAJ0969308.1"/>
    </source>
</evidence>
<dbReference type="SUPFAM" id="SSF51045">
    <property type="entry name" value="WW domain"/>
    <property type="match status" value="1"/>
</dbReference>
<dbReference type="CDD" id="cd00201">
    <property type="entry name" value="WW"/>
    <property type="match status" value="1"/>
</dbReference>
<dbReference type="GO" id="GO:0005737">
    <property type="term" value="C:cytoplasm"/>
    <property type="evidence" value="ECO:0007669"/>
    <property type="project" value="UniProtKB-SubCell"/>
</dbReference>
<dbReference type="PROSITE" id="PS50020">
    <property type="entry name" value="WW_DOMAIN_2"/>
    <property type="match status" value="1"/>
</dbReference>
<dbReference type="AlphaFoldDB" id="A0A9D5CAP3"/>
<dbReference type="InterPro" id="IPR036020">
    <property type="entry name" value="WW_dom_sf"/>
</dbReference>
<dbReference type="PANTHER" id="PTHR14791">
    <property type="entry name" value="BOMB/KIRA PROTEINS"/>
    <property type="match status" value="1"/>
</dbReference>
<dbReference type="InterPro" id="IPR001202">
    <property type="entry name" value="WW_dom"/>
</dbReference>
<comment type="caution">
    <text evidence="4">The sequence shown here is derived from an EMBL/GenBank/DDBJ whole genome shotgun (WGS) entry which is preliminary data.</text>
</comment>
<protein>
    <recommendedName>
        <fullName evidence="3">WW domain-containing protein</fullName>
    </recommendedName>
</protein>
<dbReference type="OrthoDB" id="670666at2759"/>
<proteinExistence type="predicted"/>
<organism evidence="4 5">
    <name type="scientific">Dioscorea zingiberensis</name>
    <dbReference type="NCBI Taxonomy" id="325984"/>
    <lineage>
        <taxon>Eukaryota</taxon>
        <taxon>Viridiplantae</taxon>
        <taxon>Streptophyta</taxon>
        <taxon>Embryophyta</taxon>
        <taxon>Tracheophyta</taxon>
        <taxon>Spermatophyta</taxon>
        <taxon>Magnoliopsida</taxon>
        <taxon>Liliopsida</taxon>
        <taxon>Dioscoreales</taxon>
        <taxon>Dioscoreaceae</taxon>
        <taxon>Dioscorea</taxon>
    </lineage>
</organism>
<reference evidence="4" key="1">
    <citation type="submission" date="2021-03" db="EMBL/GenBank/DDBJ databases">
        <authorList>
            <person name="Li Z."/>
            <person name="Yang C."/>
        </authorList>
    </citation>
    <scope>NUCLEOTIDE SEQUENCE</scope>
    <source>
        <strain evidence="4">Dzin_1.0</strain>
        <tissue evidence="4">Leaf</tissue>
    </source>
</reference>
<accession>A0A9D5CAP3</accession>
<evidence type="ECO:0000256" key="1">
    <source>
        <dbReference type="ARBA" id="ARBA00004496"/>
    </source>
</evidence>
<dbReference type="PANTHER" id="PTHR14791:SF39">
    <property type="entry name" value="OS12G0233100 PROTEIN"/>
    <property type="match status" value="1"/>
</dbReference>
<dbReference type="EMBL" id="JAGGNH010000006">
    <property type="protein sequence ID" value="KAJ0969308.1"/>
    <property type="molecule type" value="Genomic_DNA"/>
</dbReference>
<evidence type="ECO:0000259" key="3">
    <source>
        <dbReference type="PROSITE" id="PS50020"/>
    </source>
</evidence>
<comment type="subcellular location">
    <subcellularLocation>
        <location evidence="1">Cytoplasm</location>
    </subcellularLocation>
</comment>
<dbReference type="Gene3D" id="2.20.70.10">
    <property type="match status" value="1"/>
</dbReference>
<evidence type="ECO:0000256" key="2">
    <source>
        <dbReference type="ARBA" id="ARBA00022490"/>
    </source>
</evidence>
<reference evidence="4" key="2">
    <citation type="journal article" date="2022" name="Hortic Res">
        <title>The genome of Dioscorea zingiberensis sheds light on the biosynthesis, origin and evolution of the medicinally important diosgenin saponins.</title>
        <authorList>
            <person name="Li Y."/>
            <person name="Tan C."/>
            <person name="Li Z."/>
            <person name="Guo J."/>
            <person name="Li S."/>
            <person name="Chen X."/>
            <person name="Wang C."/>
            <person name="Dai X."/>
            <person name="Yang H."/>
            <person name="Song W."/>
            <person name="Hou L."/>
            <person name="Xu J."/>
            <person name="Tong Z."/>
            <person name="Xu A."/>
            <person name="Yuan X."/>
            <person name="Wang W."/>
            <person name="Yang Q."/>
            <person name="Chen L."/>
            <person name="Sun Z."/>
            <person name="Wang K."/>
            <person name="Pan B."/>
            <person name="Chen J."/>
            <person name="Bao Y."/>
            <person name="Liu F."/>
            <person name="Qi X."/>
            <person name="Gang D.R."/>
            <person name="Wen J."/>
            <person name="Li J."/>
        </authorList>
    </citation>
    <scope>NUCLEOTIDE SEQUENCE</scope>
    <source>
        <strain evidence="4">Dzin_1.0</strain>
    </source>
</reference>
<dbReference type="Proteomes" id="UP001085076">
    <property type="component" value="Miscellaneous, Linkage group lg06"/>
</dbReference>
<gene>
    <name evidence="4" type="ORF">J5N97_022185</name>
</gene>
<sequence>MNAFFSSSSSSSKEDNIMKLAKEKSFVDVHPKLSLAPSSLSTFNDTTYTSSSESEANSCRKRKMLHTSIELHLNHPLPFDWEQCLDLQSGRVYYMNRETLKRSWSRPKERRLDLELNISTNTTSMEEKITSCVALEDEKKGSTTTSSSMVAMPCINCHLLVMLCKSSPTCPNCKYVYPLHALQKEEIQAMWHTDMDWGEAHMMDMLLNIEDVDSEVNATLAAKLADDVAAEMDNNMALVDMAEVGDTNVVETDVAGMVGLDDGVRIDDMVGVDDVVGLMDVAGFGDVADNEDAEVENEENIDEKDVVDEVVGSKDDVAAMLWVVINT</sequence>
<dbReference type="InterPro" id="IPR051105">
    <property type="entry name" value="WWC/KIBRA_Hippo_Reg"/>
</dbReference>